<keyword evidence="4" id="KW-1185">Reference proteome</keyword>
<dbReference type="SUPFAM" id="SSF47090">
    <property type="entry name" value="PGBD-like"/>
    <property type="match status" value="1"/>
</dbReference>
<organism evidence="3 4">
    <name type="scientific">Streptomyces jumonjinensis</name>
    <dbReference type="NCBI Taxonomy" id="1945"/>
    <lineage>
        <taxon>Bacteria</taxon>
        <taxon>Bacillati</taxon>
        <taxon>Actinomycetota</taxon>
        <taxon>Actinomycetes</taxon>
        <taxon>Kitasatosporales</taxon>
        <taxon>Streptomycetaceae</taxon>
        <taxon>Streptomyces</taxon>
    </lineage>
</organism>
<proteinExistence type="predicted"/>
<comment type="caution">
    <text evidence="3">The sequence shown here is derived from an EMBL/GenBank/DDBJ whole genome shotgun (WGS) entry which is preliminary data.</text>
</comment>
<reference evidence="3 4" key="1">
    <citation type="submission" date="2019-05" db="EMBL/GenBank/DDBJ databases">
        <title>Comparative genomics and metabolomics analyses of clavulanic acid producing Streptomyces species provides insight into specialized metabolism and evolution of beta-lactam biosynthetic gene clusters.</title>
        <authorList>
            <person name="Moore M.A."/>
            <person name="Cruz-Morales P."/>
            <person name="Barona Gomez F."/>
            <person name="Kapil T."/>
        </authorList>
    </citation>
    <scope>NUCLEOTIDE SEQUENCE [LARGE SCALE GENOMIC DNA]</scope>
    <source>
        <strain evidence="3 4">NRRL 5741</strain>
    </source>
</reference>
<keyword evidence="1" id="KW-0732">Signal</keyword>
<evidence type="ECO:0000313" key="3">
    <source>
        <dbReference type="EMBL" id="MQT05582.1"/>
    </source>
</evidence>
<evidence type="ECO:0000259" key="2">
    <source>
        <dbReference type="Pfam" id="PF01471"/>
    </source>
</evidence>
<evidence type="ECO:0000256" key="1">
    <source>
        <dbReference type="SAM" id="SignalP"/>
    </source>
</evidence>
<dbReference type="Pfam" id="PF01471">
    <property type="entry name" value="PG_binding_1"/>
    <property type="match status" value="1"/>
</dbReference>
<dbReference type="InterPro" id="IPR002477">
    <property type="entry name" value="Peptidoglycan-bd-like"/>
</dbReference>
<dbReference type="InterPro" id="IPR036366">
    <property type="entry name" value="PGBDSf"/>
</dbReference>
<feature type="domain" description="Peptidoglycan binding-like" evidence="2">
    <location>
        <begin position="84"/>
        <end position="141"/>
    </location>
</feature>
<dbReference type="AlphaFoldDB" id="A0A646KTF0"/>
<dbReference type="RefSeq" id="WP_153527153.1">
    <property type="nucleotide sequence ID" value="NZ_JBEPDZ010000020.1"/>
</dbReference>
<accession>A0A646KTF0</accession>
<evidence type="ECO:0000313" key="4">
    <source>
        <dbReference type="Proteomes" id="UP000419138"/>
    </source>
</evidence>
<dbReference type="Proteomes" id="UP000419138">
    <property type="component" value="Unassembled WGS sequence"/>
</dbReference>
<dbReference type="EMBL" id="VCLA01000204">
    <property type="protein sequence ID" value="MQT05582.1"/>
    <property type="molecule type" value="Genomic_DNA"/>
</dbReference>
<protein>
    <submittedName>
        <fullName evidence="3">Peptidoglycan-binding protein</fullName>
    </submittedName>
</protein>
<dbReference type="InterPro" id="IPR036365">
    <property type="entry name" value="PGBD-like_sf"/>
</dbReference>
<gene>
    <name evidence="3" type="ORF">FF041_37475</name>
</gene>
<dbReference type="OrthoDB" id="9815541at2"/>
<feature type="chain" id="PRO_5024922489" evidence="1">
    <location>
        <begin position="31"/>
        <end position="143"/>
    </location>
</feature>
<dbReference type="Gene3D" id="1.10.101.10">
    <property type="entry name" value="PGBD-like superfamily/PGBD"/>
    <property type="match status" value="1"/>
</dbReference>
<sequence>MRTGPRTRIAAAAALIACATALAVPGSATATTGAAPGSAGSAAVAVEAPSVPAVMARARALASGSEWRLCMYLGGHTTVQMGSTGEPVRHLQCILSEVYRYVNVPTNGVFEEVTKASVEHLQRAFGRTVTGVVDTATWAVLHP</sequence>
<name>A0A646KTF0_STRJU</name>
<feature type="signal peptide" evidence="1">
    <location>
        <begin position="1"/>
        <end position="30"/>
    </location>
</feature>